<dbReference type="RefSeq" id="WP_016492641.1">
    <property type="nucleotide sequence ID" value="NC_021499.1"/>
</dbReference>
<dbReference type="STRING" id="1245471.PCA10_27150"/>
<dbReference type="OrthoDB" id="7903015at2"/>
<evidence type="ECO:0000256" key="2">
    <source>
        <dbReference type="ARBA" id="ARBA00023033"/>
    </source>
</evidence>
<organism evidence="4 5">
    <name type="scientific">Metapseudomonas resinovorans NBRC 106553</name>
    <dbReference type="NCBI Taxonomy" id="1245471"/>
    <lineage>
        <taxon>Bacteria</taxon>
        <taxon>Pseudomonadati</taxon>
        <taxon>Pseudomonadota</taxon>
        <taxon>Gammaproteobacteria</taxon>
        <taxon>Pseudomonadales</taxon>
        <taxon>Pseudomonadaceae</taxon>
        <taxon>Metapseudomonas</taxon>
    </lineage>
</organism>
<dbReference type="InterPro" id="IPR050766">
    <property type="entry name" value="Bact_Lucif_Oxidored"/>
</dbReference>
<dbReference type="Gene3D" id="3.20.20.30">
    <property type="entry name" value="Luciferase-like domain"/>
    <property type="match status" value="1"/>
</dbReference>
<dbReference type="eggNOG" id="COG2141">
    <property type="taxonomic scope" value="Bacteria"/>
</dbReference>
<dbReference type="EMBL" id="AP013068">
    <property type="protein sequence ID" value="BAN48447.1"/>
    <property type="molecule type" value="Genomic_DNA"/>
</dbReference>
<feature type="domain" description="Luciferase-like" evidence="3">
    <location>
        <begin position="1"/>
        <end position="274"/>
    </location>
</feature>
<evidence type="ECO:0000313" key="4">
    <source>
        <dbReference type="EMBL" id="BAN48447.1"/>
    </source>
</evidence>
<dbReference type="PANTHER" id="PTHR30137:SF8">
    <property type="entry name" value="BLR5498 PROTEIN"/>
    <property type="match status" value="1"/>
</dbReference>
<accession>S6AF26</accession>
<dbReference type="PATRIC" id="fig|1245471.3.peg.2750"/>
<dbReference type="GO" id="GO:0016705">
    <property type="term" value="F:oxidoreductase activity, acting on paired donors, with incorporation or reduction of molecular oxygen"/>
    <property type="evidence" value="ECO:0007669"/>
    <property type="project" value="InterPro"/>
</dbReference>
<evidence type="ECO:0000259" key="3">
    <source>
        <dbReference type="Pfam" id="PF00296"/>
    </source>
</evidence>
<keyword evidence="1" id="KW-0560">Oxidoreductase</keyword>
<name>S6AF26_METRE</name>
<dbReference type="SUPFAM" id="SSF51679">
    <property type="entry name" value="Bacterial luciferase-like"/>
    <property type="match status" value="1"/>
</dbReference>
<dbReference type="Proteomes" id="UP000015503">
    <property type="component" value="Chromosome"/>
</dbReference>
<dbReference type="GO" id="GO:0004497">
    <property type="term" value="F:monooxygenase activity"/>
    <property type="evidence" value="ECO:0007669"/>
    <property type="project" value="UniProtKB-KW"/>
</dbReference>
<proteinExistence type="predicted"/>
<gene>
    <name evidence="4" type="ORF">PCA10_27150</name>
</gene>
<dbReference type="PANTHER" id="PTHR30137">
    <property type="entry name" value="LUCIFERASE-LIKE MONOOXYGENASE"/>
    <property type="match status" value="1"/>
</dbReference>
<protein>
    <submittedName>
        <fullName evidence="4">Putative oxidoreductase</fullName>
    </submittedName>
</protein>
<dbReference type="GO" id="GO:0005829">
    <property type="term" value="C:cytosol"/>
    <property type="evidence" value="ECO:0007669"/>
    <property type="project" value="TreeGrafter"/>
</dbReference>
<dbReference type="KEGG" id="pre:PCA10_27150"/>
<evidence type="ECO:0000256" key="1">
    <source>
        <dbReference type="ARBA" id="ARBA00023002"/>
    </source>
</evidence>
<dbReference type="InterPro" id="IPR036661">
    <property type="entry name" value="Luciferase-like_sf"/>
</dbReference>
<dbReference type="Pfam" id="PF00296">
    <property type="entry name" value="Bac_luciferase"/>
    <property type="match status" value="1"/>
</dbReference>
<dbReference type="AlphaFoldDB" id="S6AF26"/>
<sequence length="350" mass="39310">MEFNHFLSSYLPDPQASGRQLYDDMVEQAVVAEQVGYAGISIPEHHLINILLVPSPLQMAVKIASVTRRIELVTSIAVLPIRDMRVFAGEVVQADALSDSRLVLGVGRGAFRYEIEKLGVPMDSTRERFDESLAVLEALLTREEVSWDGKYYQFDPLTIMPRPEREIPLMVATMAPEGIRACARQGFSVQTTPLSGDHQMLLDQVNAFRRGKAEARNKGAGSRLSLQRATYLARDEADAREKLQLAHEYYMRFDNVFTGPGIVRNGAIEPLPRKQSIEELGNNLLICTRERMLDQLAIYAEAGIDEVIMTANFGQSQEDTLDMMQRFGEQIIPYFSNNQPAKTKRIGQCL</sequence>
<keyword evidence="5" id="KW-1185">Reference proteome</keyword>
<dbReference type="HOGENOM" id="CLU_027853_3_0_6"/>
<reference evidence="4 5" key="1">
    <citation type="journal article" date="2013" name="Genome Announc.">
        <title>Complete Genome Sequence of the Carbazole Degrader Pseudomonas resinovorans Strain CA10 (NBRC 106553).</title>
        <authorList>
            <person name="Shintani M."/>
            <person name="Hosoyama A."/>
            <person name="Ohji S."/>
            <person name="Tsuchikane K."/>
            <person name="Takarada H."/>
            <person name="Yamazoe A."/>
            <person name="Fujita N."/>
            <person name="Nojiri H."/>
        </authorList>
    </citation>
    <scope>NUCLEOTIDE SEQUENCE [LARGE SCALE GENOMIC DNA]</scope>
    <source>
        <strain evidence="4 5">NBRC 106553</strain>
    </source>
</reference>
<keyword evidence="2" id="KW-0503">Monooxygenase</keyword>
<dbReference type="InterPro" id="IPR011251">
    <property type="entry name" value="Luciferase-like_dom"/>
</dbReference>
<evidence type="ECO:0000313" key="5">
    <source>
        <dbReference type="Proteomes" id="UP000015503"/>
    </source>
</evidence>